<dbReference type="InterPro" id="IPR006553">
    <property type="entry name" value="Leu-rich_rpt_Cys-con_subtyp"/>
</dbReference>
<reference evidence="2" key="1">
    <citation type="journal article" date="2018" name="Nat. Plants">
        <title>Whole-genome landscape of Medicago truncatula symbiotic genes.</title>
        <authorList>
            <person name="Pecrix Y."/>
            <person name="Gamas P."/>
            <person name="Carrere S."/>
        </authorList>
    </citation>
    <scope>NUCLEOTIDE SEQUENCE</scope>
    <source>
        <tissue evidence="2">Leaves</tissue>
    </source>
</reference>
<feature type="domain" description="F-box/LRR-repeat protein 15-like leucin rich repeat" evidence="1">
    <location>
        <begin position="429"/>
        <end position="552"/>
    </location>
</feature>
<dbReference type="PANTHER" id="PTHR13318">
    <property type="entry name" value="PARTNER OF PAIRED, ISOFORM B-RELATED"/>
    <property type="match status" value="1"/>
</dbReference>
<dbReference type="Gene3D" id="3.80.10.10">
    <property type="entry name" value="Ribonuclease Inhibitor"/>
    <property type="match status" value="4"/>
</dbReference>
<dbReference type="AlphaFoldDB" id="A0A396HCN3"/>
<accession>A0A396HCN3</accession>
<evidence type="ECO:0000313" key="2">
    <source>
        <dbReference type="EMBL" id="RHN50373.1"/>
    </source>
</evidence>
<sequence>MAETTILHMKRKRTSSLKSSSQQMAAATYLYLPYDCWETVIRFIINNDDENNNRHSMISLSAVSKQFLAITDRFTGRFRFLLPLRQNRTQPLLHRLYRKFSILTSLNLSRYSGYDLDDLLCQISRFPTLKITSLNLSYQPTVPENGLRAISQNNTILTSLTCSHIYDINATHLFFIAECFPLLEELDLSHVGMFMHTMVDETESYVLGVQALSLALFKLRKVNLSYFPINNQSLFHLFNNCKLLQEVNIFGCRELTNAGIASALRERPKLTSLLLSISLHHDEFTASHLIDSLVSLKSLTCLGLSALNISDELLYTIARKRLPLTRLVLKYCSGRYYNGLFYLLSMCHKSFQHLDLEDNRFLNDQHVVELSSFLGDLVSVNLSNCSKITESALFALARKCPLLGEITMENIRGSVANYESPAYIGVHPQLKSLYLGKNSWLSDANIIMFASIFPNLEVLDFNSCNNISKGICQVLRRCCKIRHLNLAFCKKVKLLGMNFVVPMLEVLNLSNTNVNDKTLYLISKNCIGLMQLSLQLCNYVTEEGVKHVVENCTRLQEIYLGDIHLSDKTREIFSHHGCHLY</sequence>
<dbReference type="Proteomes" id="UP000265566">
    <property type="component" value="Chromosome 6"/>
</dbReference>
<evidence type="ECO:0000259" key="1">
    <source>
        <dbReference type="Pfam" id="PF25372"/>
    </source>
</evidence>
<dbReference type="Gramene" id="rna34651">
    <property type="protein sequence ID" value="RHN50373.1"/>
    <property type="gene ID" value="gene34651"/>
</dbReference>
<dbReference type="PANTHER" id="PTHR13318:SF106">
    <property type="entry name" value="F-BOX_LRR-REPEAT PROTEIN 2"/>
    <property type="match status" value="1"/>
</dbReference>
<comment type="caution">
    <text evidence="2">The sequence shown here is derived from an EMBL/GenBank/DDBJ whole genome shotgun (WGS) entry which is preliminary data.</text>
</comment>
<dbReference type="InterPro" id="IPR057207">
    <property type="entry name" value="FBXL15_LRR"/>
</dbReference>
<dbReference type="EMBL" id="PSQE01000006">
    <property type="protein sequence ID" value="RHN50373.1"/>
    <property type="molecule type" value="Genomic_DNA"/>
</dbReference>
<name>A0A396HCN3_MEDTR</name>
<protein>
    <submittedName>
        <fullName evidence="2">Putative leucine-rich repeat domain, L domain-containing protein</fullName>
    </submittedName>
</protein>
<organism evidence="2">
    <name type="scientific">Medicago truncatula</name>
    <name type="common">Barrel medic</name>
    <name type="synonym">Medicago tribuloides</name>
    <dbReference type="NCBI Taxonomy" id="3880"/>
    <lineage>
        <taxon>Eukaryota</taxon>
        <taxon>Viridiplantae</taxon>
        <taxon>Streptophyta</taxon>
        <taxon>Embryophyta</taxon>
        <taxon>Tracheophyta</taxon>
        <taxon>Spermatophyta</taxon>
        <taxon>Magnoliopsida</taxon>
        <taxon>eudicotyledons</taxon>
        <taxon>Gunneridae</taxon>
        <taxon>Pentapetalae</taxon>
        <taxon>rosids</taxon>
        <taxon>fabids</taxon>
        <taxon>Fabales</taxon>
        <taxon>Fabaceae</taxon>
        <taxon>Papilionoideae</taxon>
        <taxon>50 kb inversion clade</taxon>
        <taxon>NPAAA clade</taxon>
        <taxon>Hologalegina</taxon>
        <taxon>IRL clade</taxon>
        <taxon>Trifolieae</taxon>
        <taxon>Medicago</taxon>
    </lineage>
</organism>
<dbReference type="InterPro" id="IPR032675">
    <property type="entry name" value="LRR_dom_sf"/>
</dbReference>
<gene>
    <name evidence="2" type="ORF">MtrunA17_Chr6g0456711</name>
</gene>
<dbReference type="SUPFAM" id="SSF52047">
    <property type="entry name" value="RNI-like"/>
    <property type="match status" value="3"/>
</dbReference>
<dbReference type="Pfam" id="PF25372">
    <property type="entry name" value="DUF7885"/>
    <property type="match status" value="1"/>
</dbReference>
<dbReference type="SMART" id="SM00367">
    <property type="entry name" value="LRR_CC"/>
    <property type="match status" value="8"/>
</dbReference>
<proteinExistence type="predicted"/>